<dbReference type="eggNOG" id="COG3428">
    <property type="taxonomic scope" value="Bacteria"/>
</dbReference>
<dbReference type="Pfam" id="PF03703">
    <property type="entry name" value="bPH_2"/>
    <property type="match status" value="1"/>
</dbReference>
<reference evidence="3 4" key="1">
    <citation type="journal article" date="2011" name="J. Bacteriol.">
        <title>Genome sequence of Chthoniobacter flavus Ellin428, an aerobic heterotrophic soil bacterium.</title>
        <authorList>
            <person name="Kant R."/>
            <person name="van Passel M.W."/>
            <person name="Palva A."/>
            <person name="Lucas S."/>
            <person name="Lapidus A."/>
            <person name="Glavina Del Rio T."/>
            <person name="Dalin E."/>
            <person name="Tice H."/>
            <person name="Bruce D."/>
            <person name="Goodwin L."/>
            <person name="Pitluck S."/>
            <person name="Larimer F.W."/>
            <person name="Land M.L."/>
            <person name="Hauser L."/>
            <person name="Sangwan P."/>
            <person name="de Vos W.M."/>
            <person name="Janssen P.H."/>
            <person name="Smidt H."/>
        </authorList>
    </citation>
    <scope>NUCLEOTIDE SEQUENCE [LARGE SCALE GENOMIC DNA]</scope>
    <source>
        <strain evidence="3 4">Ellin428</strain>
    </source>
</reference>
<keyword evidence="4" id="KW-1185">Reference proteome</keyword>
<protein>
    <recommendedName>
        <fullName evidence="2">YdbS-like PH domain-containing protein</fullName>
    </recommendedName>
</protein>
<evidence type="ECO:0000313" key="3">
    <source>
        <dbReference type="EMBL" id="EDY21782.1"/>
    </source>
</evidence>
<sequence length="159" mass="17957">MSDHHPIESEQVMWSGSVSNWHYAGKWSVIVIMLALLVGSFLQHWIEDRTVEWIIRGVLLLVAIFLIGWIRLDRASRKYLVTNVRVSTEFGIVSKQSTELRIQDIRSINFNTSGISGLVGIGRIEFASAASDDAEVVFWNTPNAEKIRDLVRSLQTTAT</sequence>
<dbReference type="PANTHER" id="PTHR37938:SF1">
    <property type="entry name" value="BLL0215 PROTEIN"/>
    <property type="match status" value="1"/>
</dbReference>
<comment type="caution">
    <text evidence="3">The sequence shown here is derived from an EMBL/GenBank/DDBJ whole genome shotgun (WGS) entry which is preliminary data.</text>
</comment>
<dbReference type="STRING" id="497964.CfE428DRAFT_1027"/>
<accession>B4CWJ0</accession>
<organism evidence="3 4">
    <name type="scientific">Chthoniobacter flavus Ellin428</name>
    <dbReference type="NCBI Taxonomy" id="497964"/>
    <lineage>
        <taxon>Bacteria</taxon>
        <taxon>Pseudomonadati</taxon>
        <taxon>Verrucomicrobiota</taxon>
        <taxon>Spartobacteria</taxon>
        <taxon>Chthoniobacterales</taxon>
        <taxon>Chthoniobacteraceae</taxon>
        <taxon>Chthoniobacter</taxon>
    </lineage>
</organism>
<dbReference type="PANTHER" id="PTHR37938">
    <property type="entry name" value="BLL0215 PROTEIN"/>
    <property type="match status" value="1"/>
</dbReference>
<dbReference type="InParanoid" id="B4CWJ0"/>
<dbReference type="InterPro" id="IPR005182">
    <property type="entry name" value="YdbS-like_PH"/>
</dbReference>
<keyword evidence="1" id="KW-0812">Transmembrane</keyword>
<dbReference type="EMBL" id="ABVL01000002">
    <property type="protein sequence ID" value="EDY21782.1"/>
    <property type="molecule type" value="Genomic_DNA"/>
</dbReference>
<dbReference type="AlphaFoldDB" id="B4CWJ0"/>
<feature type="transmembrane region" description="Helical" evidence="1">
    <location>
        <begin position="53"/>
        <end position="72"/>
    </location>
</feature>
<feature type="domain" description="YdbS-like PH" evidence="2">
    <location>
        <begin position="77"/>
        <end position="150"/>
    </location>
</feature>
<name>B4CWJ0_9BACT</name>
<evidence type="ECO:0000313" key="4">
    <source>
        <dbReference type="Proteomes" id="UP000005824"/>
    </source>
</evidence>
<feature type="transmembrane region" description="Helical" evidence="1">
    <location>
        <begin position="21"/>
        <end position="41"/>
    </location>
</feature>
<proteinExistence type="predicted"/>
<evidence type="ECO:0000256" key="1">
    <source>
        <dbReference type="SAM" id="Phobius"/>
    </source>
</evidence>
<gene>
    <name evidence="3" type="ORF">CfE428DRAFT_1027</name>
</gene>
<keyword evidence="1" id="KW-1133">Transmembrane helix</keyword>
<keyword evidence="1" id="KW-0472">Membrane</keyword>
<dbReference type="Proteomes" id="UP000005824">
    <property type="component" value="Unassembled WGS sequence"/>
</dbReference>
<dbReference type="RefSeq" id="WP_006978354.1">
    <property type="nucleotide sequence ID" value="NZ_ABVL01000002.1"/>
</dbReference>
<evidence type="ECO:0000259" key="2">
    <source>
        <dbReference type="Pfam" id="PF03703"/>
    </source>
</evidence>